<feature type="compositionally biased region" description="Polar residues" evidence="1">
    <location>
        <begin position="82"/>
        <end position="106"/>
    </location>
</feature>
<keyword evidence="2" id="KW-1133">Transmembrane helix</keyword>
<evidence type="ECO:0000313" key="3">
    <source>
        <dbReference type="EMBL" id="KAK3260283.1"/>
    </source>
</evidence>
<dbReference type="EMBL" id="LGRX02017922">
    <property type="protein sequence ID" value="KAK3260283.1"/>
    <property type="molecule type" value="Genomic_DNA"/>
</dbReference>
<dbReference type="Proteomes" id="UP001190700">
    <property type="component" value="Unassembled WGS sequence"/>
</dbReference>
<protein>
    <recommendedName>
        <fullName evidence="5">Nucleotide-diphospho-sugar transferase domain-containing protein</fullName>
    </recommendedName>
</protein>
<dbReference type="AlphaFoldDB" id="A0AAE0KTM5"/>
<feature type="compositionally biased region" description="Low complexity" evidence="1">
    <location>
        <begin position="107"/>
        <end position="120"/>
    </location>
</feature>
<proteinExistence type="predicted"/>
<evidence type="ECO:0008006" key="5">
    <source>
        <dbReference type="Google" id="ProtNLM"/>
    </source>
</evidence>
<sequence>MASSNGRELLWTLAIILALFFWEDLLDVRLLLKREIKSNVGRVLRPLYLENSTTPYYASNVTDPYDVRNVTDPVAAHTMTSSDAAHTVTSSDAAQIVTSPDAAQTVTSPDPADTAPSPDAMRTMAGPDTGHDPLYRSLGKVKNIEVLDLEAPGNLQKFLAARSYQNEIILMSTDAKAAHWGLNMVLQLRRLGMDHLLIIVNTPDLCPKLEKIVPHIGCAYSSFLEKQNLNLGRVAGLWTVRKYYFAKLAAMGYGVWQLDTDVIVAANPYSSLKQIPYNIVLQSEGAECTRSNGGVIYAQGCSTEGPAQWALMQITKRVLERLGEALT</sequence>
<keyword evidence="2" id="KW-0812">Transmembrane</keyword>
<comment type="caution">
    <text evidence="3">The sequence shown here is derived from an EMBL/GenBank/DDBJ whole genome shotgun (WGS) entry which is preliminary data.</text>
</comment>
<feature type="transmembrane region" description="Helical" evidence="2">
    <location>
        <begin position="12"/>
        <end position="32"/>
    </location>
</feature>
<organism evidence="3 4">
    <name type="scientific">Cymbomonas tetramitiformis</name>
    <dbReference type="NCBI Taxonomy" id="36881"/>
    <lineage>
        <taxon>Eukaryota</taxon>
        <taxon>Viridiplantae</taxon>
        <taxon>Chlorophyta</taxon>
        <taxon>Pyramimonadophyceae</taxon>
        <taxon>Pyramimonadales</taxon>
        <taxon>Pyramimonadaceae</taxon>
        <taxon>Cymbomonas</taxon>
    </lineage>
</organism>
<evidence type="ECO:0000256" key="2">
    <source>
        <dbReference type="SAM" id="Phobius"/>
    </source>
</evidence>
<keyword evidence="4" id="KW-1185">Reference proteome</keyword>
<gene>
    <name evidence="3" type="ORF">CYMTET_30751</name>
</gene>
<evidence type="ECO:0000256" key="1">
    <source>
        <dbReference type="SAM" id="MobiDB-lite"/>
    </source>
</evidence>
<feature type="region of interest" description="Disordered" evidence="1">
    <location>
        <begin position="82"/>
        <end position="132"/>
    </location>
</feature>
<evidence type="ECO:0000313" key="4">
    <source>
        <dbReference type="Proteomes" id="UP001190700"/>
    </source>
</evidence>
<name>A0AAE0KTM5_9CHLO</name>
<accession>A0AAE0KTM5</accession>
<reference evidence="3 4" key="1">
    <citation type="journal article" date="2015" name="Genome Biol. Evol.">
        <title>Comparative Genomics of a Bacterivorous Green Alga Reveals Evolutionary Causalities and Consequences of Phago-Mixotrophic Mode of Nutrition.</title>
        <authorList>
            <person name="Burns J.A."/>
            <person name="Paasch A."/>
            <person name="Narechania A."/>
            <person name="Kim E."/>
        </authorList>
    </citation>
    <scope>NUCLEOTIDE SEQUENCE [LARGE SCALE GENOMIC DNA]</scope>
    <source>
        <strain evidence="3 4">PLY_AMNH</strain>
    </source>
</reference>
<keyword evidence="2" id="KW-0472">Membrane</keyword>